<keyword evidence="6 12" id="KW-0653">Protein transport</keyword>
<organism evidence="14 15">
    <name type="scientific">Scyliorhinus torazame</name>
    <name type="common">Cloudy catshark</name>
    <name type="synonym">Catulus torazame</name>
    <dbReference type="NCBI Taxonomy" id="75743"/>
    <lineage>
        <taxon>Eukaryota</taxon>
        <taxon>Metazoa</taxon>
        <taxon>Chordata</taxon>
        <taxon>Craniata</taxon>
        <taxon>Vertebrata</taxon>
        <taxon>Chondrichthyes</taxon>
        <taxon>Elasmobranchii</taxon>
        <taxon>Galeomorphii</taxon>
        <taxon>Galeoidea</taxon>
        <taxon>Carcharhiniformes</taxon>
        <taxon>Scyliorhinidae</taxon>
        <taxon>Scyliorhinus</taxon>
    </lineage>
</organism>
<gene>
    <name evidence="12" type="primary">ENY2</name>
    <name evidence="14" type="ORF">scyTo_0010354</name>
</gene>
<dbReference type="HAMAP" id="MF_03046">
    <property type="entry name" value="ENY2_Sus1"/>
    <property type="match status" value="1"/>
</dbReference>
<evidence type="ECO:0000256" key="9">
    <source>
        <dbReference type="ARBA" id="ARBA00023159"/>
    </source>
</evidence>
<dbReference type="Pfam" id="PF01833">
    <property type="entry name" value="TIG"/>
    <property type="match status" value="3"/>
</dbReference>
<dbReference type="InterPro" id="IPR018783">
    <property type="entry name" value="TF_ENY2"/>
</dbReference>
<evidence type="ECO:0000259" key="13">
    <source>
        <dbReference type="SMART" id="SM00429"/>
    </source>
</evidence>
<dbReference type="OrthoDB" id="6221744at2759"/>
<keyword evidence="8 12" id="KW-0805">Transcription regulation</keyword>
<protein>
    <recommendedName>
        <fullName evidence="12">Transcription and mRNA export factor ENY2</fullName>
    </recommendedName>
    <alternativeName>
        <fullName evidence="12">Enhancer of yellow 2 transcription factor homolog</fullName>
    </alternativeName>
</protein>
<dbReference type="InterPro" id="IPR014756">
    <property type="entry name" value="Ig_E-set"/>
</dbReference>
<dbReference type="SUPFAM" id="SSF81296">
    <property type="entry name" value="E set domains"/>
    <property type="match status" value="3"/>
</dbReference>
<dbReference type="GO" id="GO:0015031">
    <property type="term" value="P:protein transport"/>
    <property type="evidence" value="ECO:0007669"/>
    <property type="project" value="UniProtKB-KW"/>
</dbReference>
<dbReference type="InterPro" id="IPR038212">
    <property type="entry name" value="TF_EnY2_sf"/>
</dbReference>
<reference evidence="14 15" key="1">
    <citation type="journal article" date="2018" name="Nat. Ecol. Evol.">
        <title>Shark genomes provide insights into elasmobranch evolution and the origin of vertebrates.</title>
        <authorList>
            <person name="Hara Y"/>
            <person name="Yamaguchi K"/>
            <person name="Onimaru K"/>
            <person name="Kadota M"/>
            <person name="Koyanagi M"/>
            <person name="Keeley SD"/>
            <person name="Tatsumi K"/>
            <person name="Tanaka K"/>
            <person name="Motone F"/>
            <person name="Kageyama Y"/>
            <person name="Nozu R"/>
            <person name="Adachi N"/>
            <person name="Nishimura O"/>
            <person name="Nakagawa R"/>
            <person name="Tanegashima C"/>
            <person name="Kiyatake I"/>
            <person name="Matsumoto R"/>
            <person name="Murakumo K"/>
            <person name="Nishida K"/>
            <person name="Terakita A"/>
            <person name="Kuratani S"/>
            <person name="Sato K"/>
            <person name="Hyodo S Kuraku.S."/>
        </authorList>
    </citation>
    <scope>NUCLEOTIDE SEQUENCE [LARGE SCALE GENOMIC DNA]</scope>
</reference>
<dbReference type="PANTHER" id="PTHR46769:SF2">
    <property type="entry name" value="FIBROCYSTIN-L ISOFORM 2 PRECURSOR-RELATED"/>
    <property type="match status" value="1"/>
</dbReference>
<evidence type="ECO:0000256" key="2">
    <source>
        <dbReference type="ARBA" id="ARBA00022448"/>
    </source>
</evidence>
<comment type="subunit">
    <text evidence="12">Component of the nuclear pore complex (NPC)-associated TREX-2 complex (transcription and export complex 2). Component of the SAGA transcription coactivator-HAT complex. Within the SAGA complex, participates to a subcomplex of SAGA called the DUB module (deubiquitination module).</text>
</comment>
<dbReference type="GO" id="GO:0006406">
    <property type="term" value="P:mRNA export from nucleus"/>
    <property type="evidence" value="ECO:0007669"/>
    <property type="project" value="UniProtKB-UniRule"/>
</dbReference>
<evidence type="ECO:0000256" key="7">
    <source>
        <dbReference type="ARBA" id="ARBA00023010"/>
    </source>
</evidence>
<comment type="similarity">
    <text evidence="12">Belongs to the ENY2 family.</text>
</comment>
<evidence type="ECO:0000313" key="14">
    <source>
        <dbReference type="EMBL" id="GCB68146.1"/>
    </source>
</evidence>
<keyword evidence="9 12" id="KW-0010">Activator</keyword>
<evidence type="ECO:0000256" key="5">
    <source>
        <dbReference type="ARBA" id="ARBA00022853"/>
    </source>
</evidence>
<dbReference type="FunFam" id="2.60.40.10:FF:001292">
    <property type="entry name" value="PKHD1 like 1"/>
    <property type="match status" value="1"/>
</dbReference>
<comment type="subcellular location">
    <subcellularLocation>
        <location evidence="1 12">Nucleus</location>
        <location evidence="1 12">Nucleoplasm</location>
    </subcellularLocation>
</comment>
<dbReference type="InterPro" id="IPR013783">
    <property type="entry name" value="Ig-like_fold"/>
</dbReference>
<keyword evidence="5 12" id="KW-0156">Chromatin regulator</keyword>
<feature type="domain" description="IPT/TIG" evidence="13">
    <location>
        <begin position="394"/>
        <end position="483"/>
    </location>
</feature>
<evidence type="ECO:0000256" key="6">
    <source>
        <dbReference type="ARBA" id="ARBA00022927"/>
    </source>
</evidence>
<dbReference type="InterPro" id="IPR052387">
    <property type="entry name" value="Fibrocystin"/>
</dbReference>
<feature type="domain" description="IPT/TIG" evidence="13">
    <location>
        <begin position="162"/>
        <end position="264"/>
    </location>
</feature>
<dbReference type="PANTHER" id="PTHR46769">
    <property type="entry name" value="POLYCYSTIC KIDNEY AND HEPATIC DISEASE 1 (AUTOSOMAL RECESSIVE)-LIKE 1"/>
    <property type="match status" value="1"/>
</dbReference>
<dbReference type="Gene3D" id="2.60.40.10">
    <property type="entry name" value="Immunoglobulins"/>
    <property type="match status" value="3"/>
</dbReference>
<sequence>MNKDAQLRATINQKLIETGERERLKELLRAKLTECGWKDQLKAHCKDVIREKGLEHVTVDDLVAEITPKGRALVPDSNIKDSHTPRLAKGTKIGDVLSIIDGSITFERDLMKRSCLPVAWGKQTRTKGEQELWDRMGGHSQWWSLPIILSLCSLDSSVSQTVPSVLNISPRHGSINGATRLTIKGRGLSAEKPFDYTGASETLGLSVQLLSETSSIPCDVEKDSSHQTQIICCTRPLPKDSYHVVVSVDGVPIDGNNRMIFRAEDYYTPTITEISPASGLPGQLITIRGNIFTDVYGSNKPTNFNVRNTRILRVYAGGMLCDLLHPDSDTLYGLKLDHVYGYRGTMTCRMTGTYVGHHNMSFILDNGHGRSLPQLNTYFVSSLNKLSMFQTYAEVTGIHPSEGSVEGGTLLTVTGRFFDETDAPARVTVGGQSCGILSINKTQITCRTSKEATLLRTVKVAGKSWYFYRKSTQEFDSKHLQKGKEYYIEMVLQETSTRTIHVGMYRKNTSYTEQQTADSVSEVQLITSQSDIAHEKQILTLENWKMGSAVSEIQKIIVTSPCQMFSTCSYHWYRLIYKQERTGTVVTNAAYT</sequence>
<keyword evidence="10 12" id="KW-0804">Transcription</keyword>
<dbReference type="Pfam" id="PF10163">
    <property type="entry name" value="EnY2"/>
    <property type="match status" value="1"/>
</dbReference>
<dbReference type="GO" id="GO:0006325">
    <property type="term" value="P:chromatin organization"/>
    <property type="evidence" value="ECO:0007669"/>
    <property type="project" value="UniProtKB-KW"/>
</dbReference>
<dbReference type="Proteomes" id="UP000288216">
    <property type="component" value="Unassembled WGS sequence"/>
</dbReference>
<dbReference type="InterPro" id="IPR002909">
    <property type="entry name" value="IPT_dom"/>
</dbReference>
<dbReference type="AlphaFoldDB" id="A0A401P4X8"/>
<name>A0A401P4X8_SCYTO</name>
<evidence type="ECO:0000313" key="15">
    <source>
        <dbReference type="Proteomes" id="UP000288216"/>
    </source>
</evidence>
<dbReference type="GO" id="GO:0071819">
    <property type="term" value="C:DUBm complex"/>
    <property type="evidence" value="ECO:0007669"/>
    <property type="project" value="UniProtKB-UniRule"/>
</dbReference>
<dbReference type="FunFam" id="1.10.246.140:FF:000001">
    <property type="entry name" value="Transcription and mRNA export factor ENY2"/>
    <property type="match status" value="1"/>
</dbReference>
<evidence type="ECO:0000256" key="11">
    <source>
        <dbReference type="ARBA" id="ARBA00023242"/>
    </source>
</evidence>
<dbReference type="CDD" id="cd00603">
    <property type="entry name" value="IPT_PCSR"/>
    <property type="match status" value="3"/>
</dbReference>
<comment type="caution">
    <text evidence="14">The sequence shown here is derived from an EMBL/GenBank/DDBJ whole genome shotgun (WGS) entry which is preliminary data.</text>
</comment>
<dbReference type="FunFam" id="2.60.40.10:FF:000857">
    <property type="entry name" value="PKHD1 like 1"/>
    <property type="match status" value="1"/>
</dbReference>
<accession>A0A401P4X8</accession>
<keyword evidence="4 12" id="KW-0509">mRNA transport</keyword>
<evidence type="ECO:0000256" key="10">
    <source>
        <dbReference type="ARBA" id="ARBA00023163"/>
    </source>
</evidence>
<keyword evidence="7 12" id="KW-0811">Translocation</keyword>
<dbReference type="GO" id="GO:0003713">
    <property type="term" value="F:transcription coactivator activity"/>
    <property type="evidence" value="ECO:0007669"/>
    <property type="project" value="UniProtKB-UniRule"/>
</dbReference>
<dbReference type="GO" id="GO:0006368">
    <property type="term" value="P:transcription elongation by RNA polymerase II"/>
    <property type="evidence" value="ECO:0007669"/>
    <property type="project" value="UniProtKB-UniRule"/>
</dbReference>
<keyword evidence="2 12" id="KW-0813">Transport</keyword>
<feature type="domain" description="IPT/TIG" evidence="13">
    <location>
        <begin position="268"/>
        <end position="379"/>
    </location>
</feature>
<evidence type="ECO:0000256" key="8">
    <source>
        <dbReference type="ARBA" id="ARBA00023015"/>
    </source>
</evidence>
<dbReference type="GO" id="GO:0005643">
    <property type="term" value="C:nuclear pore"/>
    <property type="evidence" value="ECO:0007669"/>
    <property type="project" value="UniProtKB-UniRule"/>
</dbReference>
<evidence type="ECO:0000256" key="3">
    <source>
        <dbReference type="ARBA" id="ARBA00022729"/>
    </source>
</evidence>
<dbReference type="STRING" id="75743.A0A401P4X8"/>
<keyword evidence="3" id="KW-0732">Signal</keyword>
<evidence type="ECO:0000256" key="1">
    <source>
        <dbReference type="ARBA" id="ARBA00004642"/>
    </source>
</evidence>
<dbReference type="GO" id="GO:0005654">
    <property type="term" value="C:nucleoplasm"/>
    <property type="evidence" value="ECO:0007669"/>
    <property type="project" value="UniProtKB-SubCell"/>
</dbReference>
<dbReference type="EMBL" id="BFAA01004447">
    <property type="protein sequence ID" value="GCB68146.1"/>
    <property type="molecule type" value="Genomic_DNA"/>
</dbReference>
<keyword evidence="15" id="KW-1185">Reference proteome</keyword>
<comment type="function">
    <text evidence="12">Involved in mRNA export coupled transcription activation by association with both the TREX-2 and the SAGA complexes. The transcription regulatory histone acetylation (HAT) complex SAGA is a multiprotein complex that activates transcription by remodeling chromatin and mediating histone acetylation and deubiquitination. Within the SAGA complex, participates to a subcomplex that specifically deubiquitinates histones. The SAGA complex is recruited to specific gene promoters by activators, where it is required for transcription. The TREX-2 complex functions in docking export-competent ribonucleoprotein particles (mRNPs) to the nuclear entrance of the nuclear pore complex (nuclear basket). TREX-2 participates in mRNA export and accurate chromatin positioning in the nucleus by tethering genes to the nuclear periphery.</text>
</comment>
<dbReference type="SMART" id="SM00429">
    <property type="entry name" value="IPT"/>
    <property type="match status" value="3"/>
</dbReference>
<proteinExistence type="inferred from homology"/>
<dbReference type="GO" id="GO:0070390">
    <property type="term" value="C:transcription export complex 2"/>
    <property type="evidence" value="ECO:0007669"/>
    <property type="project" value="UniProtKB-UniRule"/>
</dbReference>
<dbReference type="GO" id="GO:0000124">
    <property type="term" value="C:SAGA complex"/>
    <property type="evidence" value="ECO:0007669"/>
    <property type="project" value="UniProtKB-UniRule"/>
</dbReference>
<keyword evidence="11 12" id="KW-0539">Nucleus</keyword>
<evidence type="ECO:0000256" key="4">
    <source>
        <dbReference type="ARBA" id="ARBA00022816"/>
    </source>
</evidence>
<evidence type="ECO:0000256" key="12">
    <source>
        <dbReference type="HAMAP-Rule" id="MF_03046"/>
    </source>
</evidence>
<dbReference type="Gene3D" id="1.10.246.140">
    <property type="match status" value="1"/>
</dbReference>